<evidence type="ECO:0000313" key="8">
    <source>
        <dbReference type="EMBL" id="KAA0189271.1"/>
    </source>
</evidence>
<gene>
    <name evidence="8" type="ORF">FBUS_11098</name>
</gene>
<evidence type="ECO:0000256" key="2">
    <source>
        <dbReference type="ARBA" id="ARBA00022614"/>
    </source>
</evidence>
<dbReference type="OrthoDB" id="7451790at2759"/>
<dbReference type="PANTHER" id="PTHR45973">
    <property type="entry name" value="PROTEIN PHOSPHATASE 1 REGULATORY SUBUNIT SDS22-RELATED"/>
    <property type="match status" value="1"/>
</dbReference>
<keyword evidence="5" id="KW-0966">Cell projection</keyword>
<proteinExistence type="predicted"/>
<keyword evidence="7" id="KW-0812">Transmembrane</keyword>
<accession>A0A8E0RP01</accession>
<dbReference type="SUPFAM" id="SSF52075">
    <property type="entry name" value="Outer arm dynein light chain 1"/>
    <property type="match status" value="1"/>
</dbReference>
<dbReference type="Gene3D" id="3.80.10.10">
    <property type="entry name" value="Ribonuclease Inhibitor"/>
    <property type="match status" value="1"/>
</dbReference>
<keyword evidence="7" id="KW-1133">Transmembrane helix</keyword>
<keyword evidence="2" id="KW-0433">Leucine-rich repeat</keyword>
<feature type="transmembrane region" description="Helical" evidence="7">
    <location>
        <begin position="172"/>
        <end position="193"/>
    </location>
</feature>
<dbReference type="EMBL" id="LUCM01007871">
    <property type="protein sequence ID" value="KAA0189271.1"/>
    <property type="molecule type" value="Genomic_DNA"/>
</dbReference>
<sequence length="217" mass="24726">MSAADQAQKGNLKPEIKIAATKDGKLPNQSTEEGAEKTDELDTFEINELEIPDRDSEDIDLEHCRIENLDCLVNLTVLDLSFNRIKRVENLDKLTKLKKLFFVNNRLSKIENLDALVELEMLELGSNKIRKIENIAHLVNLAQLYLGKNKIPAIENLDALTNLTLLSIQVSILVHFISVLCIFTFLGFMNLVCHRYRFPRMQYFLFGQNPSSGHSLP</sequence>
<dbReference type="PROSITE" id="PS51450">
    <property type="entry name" value="LRR"/>
    <property type="match status" value="4"/>
</dbReference>
<feature type="region of interest" description="Disordered" evidence="6">
    <location>
        <begin position="1"/>
        <end position="39"/>
    </location>
</feature>
<dbReference type="PANTHER" id="PTHR45973:SF9">
    <property type="entry name" value="LEUCINE-RICH REPEAT-CONTAINING PROTEIN 46"/>
    <property type="match status" value="1"/>
</dbReference>
<feature type="compositionally biased region" description="Basic and acidic residues" evidence="6">
    <location>
        <begin position="12"/>
        <end position="25"/>
    </location>
</feature>
<comment type="caution">
    <text evidence="8">The sequence shown here is derived from an EMBL/GenBank/DDBJ whole genome shotgun (WGS) entry which is preliminary data.</text>
</comment>
<keyword evidence="7" id="KW-0472">Membrane</keyword>
<evidence type="ECO:0000313" key="9">
    <source>
        <dbReference type="Proteomes" id="UP000728185"/>
    </source>
</evidence>
<evidence type="ECO:0000256" key="7">
    <source>
        <dbReference type="SAM" id="Phobius"/>
    </source>
</evidence>
<comment type="subcellular location">
    <subcellularLocation>
        <location evidence="1">Cell projection</location>
        <location evidence="1">Cilium</location>
    </subcellularLocation>
</comment>
<dbReference type="InterPro" id="IPR050576">
    <property type="entry name" value="Cilia_flagella_integrity"/>
</dbReference>
<dbReference type="AlphaFoldDB" id="A0A8E0RP01"/>
<evidence type="ECO:0000256" key="6">
    <source>
        <dbReference type="SAM" id="MobiDB-lite"/>
    </source>
</evidence>
<evidence type="ECO:0000256" key="4">
    <source>
        <dbReference type="ARBA" id="ARBA00023069"/>
    </source>
</evidence>
<dbReference type="SMART" id="SM00365">
    <property type="entry name" value="LRR_SD22"/>
    <property type="match status" value="4"/>
</dbReference>
<evidence type="ECO:0000256" key="3">
    <source>
        <dbReference type="ARBA" id="ARBA00022737"/>
    </source>
</evidence>
<dbReference type="InterPro" id="IPR025875">
    <property type="entry name" value="Leu-rich_rpt_4"/>
</dbReference>
<keyword evidence="4" id="KW-0969">Cilium</keyword>
<keyword evidence="3" id="KW-0677">Repeat</keyword>
<dbReference type="InterPro" id="IPR032675">
    <property type="entry name" value="LRR_dom_sf"/>
</dbReference>
<reference evidence="8" key="1">
    <citation type="submission" date="2019-05" db="EMBL/GenBank/DDBJ databases">
        <title>Annotation for the trematode Fasciolopsis buski.</title>
        <authorList>
            <person name="Choi Y.-J."/>
        </authorList>
    </citation>
    <scope>NUCLEOTIDE SEQUENCE</scope>
    <source>
        <strain evidence="8">HT</strain>
        <tissue evidence="8">Whole worm</tissue>
    </source>
</reference>
<name>A0A8E0RP01_9TREM</name>
<evidence type="ECO:0000256" key="1">
    <source>
        <dbReference type="ARBA" id="ARBA00004138"/>
    </source>
</evidence>
<dbReference type="Proteomes" id="UP000728185">
    <property type="component" value="Unassembled WGS sequence"/>
</dbReference>
<evidence type="ECO:0000256" key="5">
    <source>
        <dbReference type="ARBA" id="ARBA00023273"/>
    </source>
</evidence>
<protein>
    <submittedName>
        <fullName evidence="8">Protein phosphatase 1 regulatory subunit 7</fullName>
    </submittedName>
</protein>
<dbReference type="Pfam" id="PF12799">
    <property type="entry name" value="LRR_4"/>
    <property type="match status" value="2"/>
</dbReference>
<keyword evidence="9" id="KW-1185">Reference proteome</keyword>
<organism evidence="8 9">
    <name type="scientific">Fasciolopsis buskii</name>
    <dbReference type="NCBI Taxonomy" id="27845"/>
    <lineage>
        <taxon>Eukaryota</taxon>
        <taxon>Metazoa</taxon>
        <taxon>Spiralia</taxon>
        <taxon>Lophotrochozoa</taxon>
        <taxon>Platyhelminthes</taxon>
        <taxon>Trematoda</taxon>
        <taxon>Digenea</taxon>
        <taxon>Plagiorchiida</taxon>
        <taxon>Echinostomata</taxon>
        <taxon>Echinostomatoidea</taxon>
        <taxon>Fasciolidae</taxon>
        <taxon>Fasciolopsis</taxon>
    </lineage>
</organism>
<dbReference type="InterPro" id="IPR001611">
    <property type="entry name" value="Leu-rich_rpt"/>
</dbReference>